<comment type="caution">
    <text evidence="2">The sequence shown here is derived from an EMBL/GenBank/DDBJ whole genome shotgun (WGS) entry which is preliminary data.</text>
</comment>
<organism evidence="2 3">
    <name type="scientific">Planotetraspora silvatica</name>
    <dbReference type="NCBI Taxonomy" id="234614"/>
    <lineage>
        <taxon>Bacteria</taxon>
        <taxon>Bacillati</taxon>
        <taxon>Actinomycetota</taxon>
        <taxon>Actinomycetes</taxon>
        <taxon>Streptosporangiales</taxon>
        <taxon>Streptosporangiaceae</taxon>
        <taxon>Planotetraspora</taxon>
    </lineage>
</organism>
<reference evidence="2" key="1">
    <citation type="submission" date="2021-01" db="EMBL/GenBank/DDBJ databases">
        <title>Whole genome shotgun sequence of Planotetraspora silvatica NBRC 100141.</title>
        <authorList>
            <person name="Komaki H."/>
            <person name="Tamura T."/>
        </authorList>
    </citation>
    <scope>NUCLEOTIDE SEQUENCE</scope>
    <source>
        <strain evidence="2">NBRC 100141</strain>
    </source>
</reference>
<dbReference type="Proteomes" id="UP000644610">
    <property type="component" value="Unassembled WGS sequence"/>
</dbReference>
<keyword evidence="1" id="KW-1133">Transmembrane helix</keyword>
<evidence type="ECO:0000313" key="3">
    <source>
        <dbReference type="Proteomes" id="UP000644610"/>
    </source>
</evidence>
<sequence>MIPDTREAHMYSRIWRLLPGGTAVKLVLSLVLLTLAGLFLWQVVFPLLEPHVDLDPTMSLATT</sequence>
<evidence type="ECO:0000313" key="2">
    <source>
        <dbReference type="EMBL" id="GII51082.1"/>
    </source>
</evidence>
<evidence type="ECO:0000256" key="1">
    <source>
        <dbReference type="SAM" id="Phobius"/>
    </source>
</evidence>
<accession>A0A8J3XQP5</accession>
<feature type="transmembrane region" description="Helical" evidence="1">
    <location>
        <begin position="26"/>
        <end position="48"/>
    </location>
</feature>
<protein>
    <submittedName>
        <fullName evidence="2">Uncharacterized protein</fullName>
    </submittedName>
</protein>
<keyword evidence="1" id="KW-0472">Membrane</keyword>
<dbReference type="EMBL" id="BOOQ01000060">
    <property type="protein sequence ID" value="GII51082.1"/>
    <property type="molecule type" value="Genomic_DNA"/>
</dbReference>
<keyword evidence="1" id="KW-0812">Transmembrane</keyword>
<name>A0A8J3XQP5_9ACTN</name>
<dbReference type="AlphaFoldDB" id="A0A8J3XQP5"/>
<gene>
    <name evidence="2" type="ORF">Psi02_75060</name>
</gene>
<proteinExistence type="predicted"/>
<keyword evidence="3" id="KW-1185">Reference proteome</keyword>